<dbReference type="Proteomes" id="UP001642409">
    <property type="component" value="Unassembled WGS sequence"/>
</dbReference>
<gene>
    <name evidence="1" type="ORF">HINF_LOCUS16027</name>
    <name evidence="2" type="ORF">HINF_LOCUS30445</name>
    <name evidence="3" type="ORF">HINF_LOCUS78036</name>
    <name evidence="4" type="ORF">HINF_LOCUS78268</name>
</gene>
<evidence type="ECO:0000313" key="1">
    <source>
        <dbReference type="EMBL" id="CAI9928382.1"/>
    </source>
</evidence>
<dbReference type="EMBL" id="CAXDID020000826">
    <property type="protein sequence ID" value="CAL6114765.1"/>
    <property type="molecule type" value="Genomic_DNA"/>
</dbReference>
<comment type="caution">
    <text evidence="2">The sequence shown here is derived from an EMBL/GenBank/DDBJ whole genome shotgun (WGS) entry which is preliminary data.</text>
</comment>
<proteinExistence type="predicted"/>
<evidence type="ECO:0000313" key="2">
    <source>
        <dbReference type="EMBL" id="CAI9942800.1"/>
    </source>
</evidence>
<dbReference type="AlphaFoldDB" id="A0AA86PWY7"/>
<sequence length="118" mass="13911">MHIQSQNFPEYNTSQNYEIELSMQEYESTDTDSDYSVEELMKIEHLTFMIRQSINNLDVDYVLEQVGKLELLISIHVKINKNTLSRHVDSQVVRIITTVSNVYILVILLKLEHQHQMD</sequence>
<evidence type="ECO:0000313" key="5">
    <source>
        <dbReference type="Proteomes" id="UP001642409"/>
    </source>
</evidence>
<evidence type="ECO:0000313" key="3">
    <source>
        <dbReference type="EMBL" id="CAL6114533.1"/>
    </source>
</evidence>
<reference evidence="2" key="1">
    <citation type="submission" date="2023-06" db="EMBL/GenBank/DDBJ databases">
        <authorList>
            <person name="Kurt Z."/>
        </authorList>
    </citation>
    <scope>NUCLEOTIDE SEQUENCE</scope>
</reference>
<evidence type="ECO:0000313" key="4">
    <source>
        <dbReference type="EMBL" id="CAL6114765.1"/>
    </source>
</evidence>
<protein>
    <submittedName>
        <fullName evidence="3">Hypothetical_protein</fullName>
    </submittedName>
</protein>
<reference evidence="3 5" key="2">
    <citation type="submission" date="2024-07" db="EMBL/GenBank/DDBJ databases">
        <authorList>
            <person name="Akdeniz Z."/>
        </authorList>
    </citation>
    <scope>NUCLEOTIDE SEQUENCE [LARGE SCALE GENOMIC DNA]</scope>
</reference>
<organism evidence="2">
    <name type="scientific">Hexamita inflata</name>
    <dbReference type="NCBI Taxonomy" id="28002"/>
    <lineage>
        <taxon>Eukaryota</taxon>
        <taxon>Metamonada</taxon>
        <taxon>Diplomonadida</taxon>
        <taxon>Hexamitidae</taxon>
        <taxon>Hexamitinae</taxon>
        <taxon>Hexamita</taxon>
    </lineage>
</organism>
<dbReference type="EMBL" id="CATOUU010000395">
    <property type="protein sequence ID" value="CAI9928382.1"/>
    <property type="molecule type" value="Genomic_DNA"/>
</dbReference>
<dbReference type="EMBL" id="CAXDID020000802">
    <property type="protein sequence ID" value="CAL6114533.1"/>
    <property type="molecule type" value="Genomic_DNA"/>
</dbReference>
<name>A0AA86PWY7_9EUKA</name>
<dbReference type="EMBL" id="CATOUU010000707">
    <property type="protein sequence ID" value="CAI9942800.1"/>
    <property type="molecule type" value="Genomic_DNA"/>
</dbReference>
<accession>A0AA86PWY7</accession>
<keyword evidence="5" id="KW-1185">Reference proteome</keyword>